<gene>
    <name evidence="1" type="ORF">KXQ929_LOCUS51893</name>
</gene>
<organism evidence="1 2">
    <name type="scientific">Adineta steineri</name>
    <dbReference type="NCBI Taxonomy" id="433720"/>
    <lineage>
        <taxon>Eukaryota</taxon>
        <taxon>Metazoa</taxon>
        <taxon>Spiralia</taxon>
        <taxon>Gnathifera</taxon>
        <taxon>Rotifera</taxon>
        <taxon>Eurotatoria</taxon>
        <taxon>Bdelloidea</taxon>
        <taxon>Adinetida</taxon>
        <taxon>Adinetidae</taxon>
        <taxon>Adineta</taxon>
    </lineage>
</organism>
<dbReference type="SUPFAM" id="SSF56112">
    <property type="entry name" value="Protein kinase-like (PK-like)"/>
    <property type="match status" value="1"/>
</dbReference>
<dbReference type="EMBL" id="CAJOBB010026466">
    <property type="protein sequence ID" value="CAF4416098.1"/>
    <property type="molecule type" value="Genomic_DNA"/>
</dbReference>
<evidence type="ECO:0000313" key="1">
    <source>
        <dbReference type="EMBL" id="CAF4416098.1"/>
    </source>
</evidence>
<sequence>QGGADPVSGVSQQGIDLLDRLLTFDPRRRPTAEEA</sequence>
<accession>A0A820Q258</accession>
<evidence type="ECO:0000313" key="2">
    <source>
        <dbReference type="Proteomes" id="UP000663868"/>
    </source>
</evidence>
<dbReference type="Proteomes" id="UP000663868">
    <property type="component" value="Unassembled WGS sequence"/>
</dbReference>
<name>A0A820Q258_9BILA</name>
<proteinExistence type="predicted"/>
<dbReference type="Gene3D" id="1.10.510.10">
    <property type="entry name" value="Transferase(Phosphotransferase) domain 1"/>
    <property type="match status" value="1"/>
</dbReference>
<protein>
    <submittedName>
        <fullName evidence="1">Uncharacterized protein</fullName>
    </submittedName>
</protein>
<feature type="non-terminal residue" evidence="1">
    <location>
        <position position="35"/>
    </location>
</feature>
<feature type="non-terminal residue" evidence="1">
    <location>
        <position position="1"/>
    </location>
</feature>
<dbReference type="AlphaFoldDB" id="A0A820Q258"/>
<dbReference type="InterPro" id="IPR011009">
    <property type="entry name" value="Kinase-like_dom_sf"/>
</dbReference>
<comment type="caution">
    <text evidence="1">The sequence shown here is derived from an EMBL/GenBank/DDBJ whole genome shotgun (WGS) entry which is preliminary data.</text>
</comment>
<reference evidence="1" key="1">
    <citation type="submission" date="2021-02" db="EMBL/GenBank/DDBJ databases">
        <authorList>
            <person name="Nowell W R."/>
        </authorList>
    </citation>
    <scope>NUCLEOTIDE SEQUENCE</scope>
</reference>